<evidence type="ECO:0000256" key="1">
    <source>
        <dbReference type="ARBA" id="ARBA00023125"/>
    </source>
</evidence>
<evidence type="ECO:0000313" key="5">
    <source>
        <dbReference type="Proteomes" id="UP000198855"/>
    </source>
</evidence>
<sequence>MGRRKKQPLDEATRSLIIKTAHDLFMEHGYRAVTTRQIAKASGLTQPAMYHYFADKEALYTEVLRTVTEQTKTAMNEIIQSGGSVRERLIKLVAYILLYMPDDLSQMERDIRHELQPETQQLITRWWQESYLLPIASLFEEGQKNGSLQGGLLDPIPSAFFLLSVIQRKPGGSGGPLPKGSSIPVPAEVIAARTVDILLFGMASEEGRQEVHYGNKGDEKA</sequence>
<dbReference type="PROSITE" id="PS50977">
    <property type="entry name" value="HTH_TETR_2"/>
    <property type="match status" value="1"/>
</dbReference>
<dbReference type="EMBL" id="FOMT01000004">
    <property type="protein sequence ID" value="SFE86235.1"/>
    <property type="molecule type" value="Genomic_DNA"/>
</dbReference>
<proteinExistence type="predicted"/>
<dbReference type="Gene3D" id="1.10.357.10">
    <property type="entry name" value="Tetracycline Repressor, domain 2"/>
    <property type="match status" value="1"/>
</dbReference>
<dbReference type="OrthoDB" id="2732116at2"/>
<dbReference type="PANTHER" id="PTHR30055">
    <property type="entry name" value="HTH-TYPE TRANSCRIPTIONAL REGULATOR RUTR"/>
    <property type="match status" value="1"/>
</dbReference>
<reference evidence="5" key="1">
    <citation type="submission" date="2016-10" db="EMBL/GenBank/DDBJ databases">
        <authorList>
            <person name="Varghese N."/>
            <person name="Submissions S."/>
        </authorList>
    </citation>
    <scope>NUCLEOTIDE SEQUENCE [LARGE SCALE GENOMIC DNA]</scope>
    <source>
        <strain evidence="5">CGMCC 1.10784</strain>
    </source>
</reference>
<protein>
    <submittedName>
        <fullName evidence="4">DNA-binding transcriptional regulator, AcrR family</fullName>
    </submittedName>
</protein>
<dbReference type="STRING" id="1045775.SAMN05216378_4372"/>
<dbReference type="GO" id="GO:0000976">
    <property type="term" value="F:transcription cis-regulatory region binding"/>
    <property type="evidence" value="ECO:0007669"/>
    <property type="project" value="TreeGrafter"/>
</dbReference>
<evidence type="ECO:0000313" key="4">
    <source>
        <dbReference type="EMBL" id="SFE86235.1"/>
    </source>
</evidence>
<gene>
    <name evidence="4" type="ORF">SAMN05216378_4372</name>
</gene>
<dbReference type="InterPro" id="IPR023772">
    <property type="entry name" value="DNA-bd_HTH_TetR-type_CS"/>
</dbReference>
<name>A0A1I2E063_9BACL</name>
<accession>A0A1I2E063</accession>
<feature type="DNA-binding region" description="H-T-H motif" evidence="2">
    <location>
        <begin position="34"/>
        <end position="53"/>
    </location>
</feature>
<dbReference type="PANTHER" id="PTHR30055:SF226">
    <property type="entry name" value="HTH-TYPE TRANSCRIPTIONAL REGULATOR PKSA"/>
    <property type="match status" value="1"/>
</dbReference>
<dbReference type="InterPro" id="IPR001647">
    <property type="entry name" value="HTH_TetR"/>
</dbReference>
<dbReference type="SUPFAM" id="SSF46689">
    <property type="entry name" value="Homeodomain-like"/>
    <property type="match status" value="1"/>
</dbReference>
<keyword evidence="5" id="KW-1185">Reference proteome</keyword>
<dbReference type="PROSITE" id="PS01081">
    <property type="entry name" value="HTH_TETR_1"/>
    <property type="match status" value="1"/>
</dbReference>
<keyword evidence="1 2" id="KW-0238">DNA-binding</keyword>
<dbReference type="AlphaFoldDB" id="A0A1I2E063"/>
<feature type="domain" description="HTH tetR-type" evidence="3">
    <location>
        <begin position="11"/>
        <end position="71"/>
    </location>
</feature>
<dbReference type="InterPro" id="IPR009057">
    <property type="entry name" value="Homeodomain-like_sf"/>
</dbReference>
<evidence type="ECO:0000256" key="2">
    <source>
        <dbReference type="PROSITE-ProRule" id="PRU00335"/>
    </source>
</evidence>
<dbReference type="Proteomes" id="UP000198855">
    <property type="component" value="Unassembled WGS sequence"/>
</dbReference>
<dbReference type="GO" id="GO:0003700">
    <property type="term" value="F:DNA-binding transcription factor activity"/>
    <property type="evidence" value="ECO:0007669"/>
    <property type="project" value="TreeGrafter"/>
</dbReference>
<evidence type="ECO:0000259" key="3">
    <source>
        <dbReference type="PROSITE" id="PS50977"/>
    </source>
</evidence>
<dbReference type="InterPro" id="IPR050109">
    <property type="entry name" value="HTH-type_TetR-like_transc_reg"/>
</dbReference>
<dbReference type="RefSeq" id="WP_091188528.1">
    <property type="nucleotide sequence ID" value="NZ_FOMT01000004.1"/>
</dbReference>
<dbReference type="Pfam" id="PF00440">
    <property type="entry name" value="TetR_N"/>
    <property type="match status" value="1"/>
</dbReference>
<dbReference type="Gene3D" id="1.10.10.60">
    <property type="entry name" value="Homeodomain-like"/>
    <property type="match status" value="1"/>
</dbReference>
<dbReference type="PRINTS" id="PR00455">
    <property type="entry name" value="HTHTETR"/>
</dbReference>
<organism evidence="4 5">
    <name type="scientific">Paenibacillus catalpae</name>
    <dbReference type="NCBI Taxonomy" id="1045775"/>
    <lineage>
        <taxon>Bacteria</taxon>
        <taxon>Bacillati</taxon>
        <taxon>Bacillota</taxon>
        <taxon>Bacilli</taxon>
        <taxon>Bacillales</taxon>
        <taxon>Paenibacillaceae</taxon>
        <taxon>Paenibacillus</taxon>
    </lineage>
</organism>